<gene>
    <name evidence="4" type="ORF">CAPTEDRAFT_122183</name>
</gene>
<keyword evidence="1 2" id="KW-0728">SH3 domain</keyword>
<keyword evidence="6" id="KW-1185">Reference proteome</keyword>
<reference evidence="6" key="1">
    <citation type="submission" date="2012-12" db="EMBL/GenBank/DDBJ databases">
        <authorList>
            <person name="Hellsten U."/>
            <person name="Grimwood J."/>
            <person name="Chapman J.A."/>
            <person name="Shapiro H."/>
            <person name="Aerts A."/>
            <person name="Otillar R.P."/>
            <person name="Terry A.Y."/>
            <person name="Boore J.L."/>
            <person name="Simakov O."/>
            <person name="Marletaz F."/>
            <person name="Cho S.-J."/>
            <person name="Edsinger-Gonzales E."/>
            <person name="Havlak P."/>
            <person name="Kuo D.-H."/>
            <person name="Larsson T."/>
            <person name="Lv J."/>
            <person name="Arendt D."/>
            <person name="Savage R."/>
            <person name="Osoegawa K."/>
            <person name="de Jong P."/>
            <person name="Lindberg D.R."/>
            <person name="Seaver E.C."/>
            <person name="Weisblat D.A."/>
            <person name="Putnam N.H."/>
            <person name="Grigoriev I.V."/>
            <person name="Rokhsar D.S."/>
        </authorList>
    </citation>
    <scope>NUCLEOTIDE SEQUENCE</scope>
    <source>
        <strain evidence="6">I ESC-2004</strain>
    </source>
</reference>
<dbReference type="Pfam" id="PF00018">
    <property type="entry name" value="SH3_1"/>
    <property type="match status" value="1"/>
</dbReference>
<evidence type="ECO:0000256" key="1">
    <source>
        <dbReference type="ARBA" id="ARBA00022443"/>
    </source>
</evidence>
<dbReference type="Proteomes" id="UP000014760">
    <property type="component" value="Unassembled WGS sequence"/>
</dbReference>
<dbReference type="HOGENOM" id="CLU_186395_5_1_1"/>
<dbReference type="STRING" id="283909.R7V4Z4"/>
<evidence type="ECO:0000313" key="5">
    <source>
        <dbReference type="EnsemblMetazoa" id="CapteP122183"/>
    </source>
</evidence>
<organism evidence="4">
    <name type="scientific">Capitella teleta</name>
    <name type="common">Polychaete worm</name>
    <dbReference type="NCBI Taxonomy" id="283909"/>
    <lineage>
        <taxon>Eukaryota</taxon>
        <taxon>Metazoa</taxon>
        <taxon>Spiralia</taxon>
        <taxon>Lophotrochozoa</taxon>
        <taxon>Annelida</taxon>
        <taxon>Polychaeta</taxon>
        <taxon>Sedentaria</taxon>
        <taxon>Scolecida</taxon>
        <taxon>Capitellidae</taxon>
        <taxon>Capitella</taxon>
    </lineage>
</organism>
<feature type="non-terminal residue" evidence="4">
    <location>
        <position position="1"/>
    </location>
</feature>
<dbReference type="EMBL" id="AMQN01005074">
    <property type="status" value="NOT_ANNOTATED_CDS"/>
    <property type="molecule type" value="Genomic_DNA"/>
</dbReference>
<dbReference type="OrthoDB" id="19092at2759"/>
<evidence type="ECO:0000313" key="6">
    <source>
        <dbReference type="Proteomes" id="UP000014760"/>
    </source>
</evidence>
<dbReference type="OMA" id="RVIMPYP"/>
<accession>R7V4Z4</accession>
<dbReference type="SUPFAM" id="SSF50044">
    <property type="entry name" value="SH3-domain"/>
    <property type="match status" value="1"/>
</dbReference>
<evidence type="ECO:0000256" key="2">
    <source>
        <dbReference type="PROSITE-ProRule" id="PRU00192"/>
    </source>
</evidence>
<dbReference type="Gene3D" id="2.30.30.40">
    <property type="entry name" value="SH3 Domains"/>
    <property type="match status" value="1"/>
</dbReference>
<proteinExistence type="predicted"/>
<dbReference type="SMART" id="SM00326">
    <property type="entry name" value="SH3"/>
    <property type="match status" value="1"/>
</dbReference>
<evidence type="ECO:0000259" key="3">
    <source>
        <dbReference type="PROSITE" id="PS50002"/>
    </source>
</evidence>
<name>R7V4Z4_CAPTE</name>
<feature type="domain" description="SH3" evidence="3">
    <location>
        <begin position="1"/>
        <end position="56"/>
    </location>
</feature>
<dbReference type="InterPro" id="IPR036028">
    <property type="entry name" value="SH3-like_dom_sf"/>
</dbReference>
<sequence length="56" mass="6467">RYRCVVAYPSQSELELDLKLGDLIFVHKKREDGWFKGTLQRTGKAGLFPSSFVESY</sequence>
<dbReference type="InterPro" id="IPR001452">
    <property type="entry name" value="SH3_domain"/>
</dbReference>
<protein>
    <recommendedName>
        <fullName evidence="3">SH3 domain-containing protein</fullName>
    </recommendedName>
</protein>
<dbReference type="EMBL" id="KB295063">
    <property type="protein sequence ID" value="ELU13624.1"/>
    <property type="molecule type" value="Genomic_DNA"/>
</dbReference>
<dbReference type="AlphaFoldDB" id="R7V4Z4"/>
<dbReference type="EnsemblMetazoa" id="CapteT122183">
    <property type="protein sequence ID" value="CapteP122183"/>
    <property type="gene ID" value="CapteG122183"/>
</dbReference>
<evidence type="ECO:0000313" key="4">
    <source>
        <dbReference type="EMBL" id="ELU13624.1"/>
    </source>
</evidence>
<dbReference type="PROSITE" id="PS50002">
    <property type="entry name" value="SH3"/>
    <property type="match status" value="1"/>
</dbReference>
<reference evidence="5" key="3">
    <citation type="submission" date="2015-06" db="UniProtKB">
        <authorList>
            <consortium name="EnsemblMetazoa"/>
        </authorList>
    </citation>
    <scope>IDENTIFICATION</scope>
</reference>
<reference evidence="4 6" key="2">
    <citation type="journal article" date="2013" name="Nature">
        <title>Insights into bilaterian evolution from three spiralian genomes.</title>
        <authorList>
            <person name="Simakov O."/>
            <person name="Marletaz F."/>
            <person name="Cho S.J."/>
            <person name="Edsinger-Gonzales E."/>
            <person name="Havlak P."/>
            <person name="Hellsten U."/>
            <person name="Kuo D.H."/>
            <person name="Larsson T."/>
            <person name="Lv J."/>
            <person name="Arendt D."/>
            <person name="Savage R."/>
            <person name="Osoegawa K."/>
            <person name="de Jong P."/>
            <person name="Grimwood J."/>
            <person name="Chapman J.A."/>
            <person name="Shapiro H."/>
            <person name="Aerts A."/>
            <person name="Otillar R.P."/>
            <person name="Terry A.Y."/>
            <person name="Boore J.L."/>
            <person name="Grigoriev I.V."/>
            <person name="Lindberg D.R."/>
            <person name="Seaver E.C."/>
            <person name="Weisblat D.A."/>
            <person name="Putnam N.H."/>
            <person name="Rokhsar D.S."/>
        </authorList>
    </citation>
    <scope>NUCLEOTIDE SEQUENCE</scope>
    <source>
        <strain evidence="4 6">I ESC-2004</strain>
    </source>
</reference>